<evidence type="ECO:0000313" key="1">
    <source>
        <dbReference type="EMBL" id="VDP76107.1"/>
    </source>
</evidence>
<dbReference type="AlphaFoldDB" id="A0A183L2V0"/>
<keyword evidence="2" id="KW-1185">Reference proteome</keyword>
<accession>A0A183L2V0</accession>
<protein>
    <submittedName>
        <fullName evidence="1 3">Uncharacterized protein</fullName>
    </submittedName>
</protein>
<name>A0A183L2V0_9TREM</name>
<reference evidence="3" key="1">
    <citation type="submission" date="2016-06" db="UniProtKB">
        <authorList>
            <consortium name="WormBaseParasite"/>
        </authorList>
    </citation>
    <scope>IDENTIFICATION</scope>
</reference>
<dbReference type="WBParaSite" id="SCUD_0002165701-mRNA-1">
    <property type="protein sequence ID" value="SCUD_0002165701-mRNA-1"/>
    <property type="gene ID" value="SCUD_0002165701"/>
</dbReference>
<evidence type="ECO:0000313" key="3">
    <source>
        <dbReference type="WBParaSite" id="SCUD_0002165701-mRNA-1"/>
    </source>
</evidence>
<sequence length="37" mass="4232">MNRGHVIVYLVADLYFLVGVELKAYDIISDVLNDYIS</sequence>
<proteinExistence type="predicted"/>
<dbReference type="Proteomes" id="UP000279833">
    <property type="component" value="Unassembled WGS sequence"/>
</dbReference>
<gene>
    <name evidence="1" type="ORF">SCUD_LOCUS21655</name>
</gene>
<dbReference type="EMBL" id="UZAK01047051">
    <property type="protein sequence ID" value="VDP76107.1"/>
    <property type="molecule type" value="Genomic_DNA"/>
</dbReference>
<evidence type="ECO:0000313" key="2">
    <source>
        <dbReference type="Proteomes" id="UP000279833"/>
    </source>
</evidence>
<reference evidence="1 2" key="2">
    <citation type="submission" date="2018-11" db="EMBL/GenBank/DDBJ databases">
        <authorList>
            <consortium name="Pathogen Informatics"/>
        </authorList>
    </citation>
    <scope>NUCLEOTIDE SEQUENCE [LARGE SCALE GENOMIC DNA]</scope>
    <source>
        <strain evidence="1">Dakar</strain>
        <strain evidence="2">Dakar, Senegal</strain>
    </source>
</reference>
<organism evidence="3">
    <name type="scientific">Schistosoma curassoni</name>
    <dbReference type="NCBI Taxonomy" id="6186"/>
    <lineage>
        <taxon>Eukaryota</taxon>
        <taxon>Metazoa</taxon>
        <taxon>Spiralia</taxon>
        <taxon>Lophotrochozoa</taxon>
        <taxon>Platyhelminthes</taxon>
        <taxon>Trematoda</taxon>
        <taxon>Digenea</taxon>
        <taxon>Strigeidida</taxon>
        <taxon>Schistosomatoidea</taxon>
        <taxon>Schistosomatidae</taxon>
        <taxon>Schistosoma</taxon>
    </lineage>
</organism>